<dbReference type="GO" id="GO:0008168">
    <property type="term" value="F:methyltransferase activity"/>
    <property type="evidence" value="ECO:0007669"/>
    <property type="project" value="UniProtKB-KW"/>
</dbReference>
<dbReference type="Gene3D" id="3.40.1280.10">
    <property type="match status" value="1"/>
</dbReference>
<evidence type="ECO:0000256" key="1">
    <source>
        <dbReference type="ARBA" id="ARBA00007228"/>
    </source>
</evidence>
<reference evidence="6" key="1">
    <citation type="journal article" date="2019" name="Int. J. Syst. Evol. Microbiol.">
        <title>The Global Catalogue of Microorganisms (GCM) 10K type strain sequencing project: providing services to taxonomists for standard genome sequencing and annotation.</title>
        <authorList>
            <consortium name="The Broad Institute Genomics Platform"/>
            <consortium name="The Broad Institute Genome Sequencing Center for Infectious Disease"/>
            <person name="Wu L."/>
            <person name="Ma J."/>
        </authorList>
    </citation>
    <scope>NUCLEOTIDE SEQUENCE [LARGE SCALE GENOMIC DNA]</scope>
    <source>
        <strain evidence="6">CGMCC-1.15741</strain>
    </source>
</reference>
<dbReference type="InterPro" id="IPR029028">
    <property type="entry name" value="Alpha/beta_knot_MTases"/>
</dbReference>
<dbReference type="PANTHER" id="PTHR43191:SF2">
    <property type="entry name" value="RRNA METHYLTRANSFERASE 3, MITOCHONDRIAL"/>
    <property type="match status" value="1"/>
</dbReference>
<dbReference type="Pfam" id="PF22435">
    <property type="entry name" value="MRM3-like_sub_bind"/>
    <property type="match status" value="1"/>
</dbReference>
<dbReference type="SUPFAM" id="SSF75217">
    <property type="entry name" value="alpha/beta knot"/>
    <property type="match status" value="1"/>
</dbReference>
<evidence type="ECO:0000313" key="6">
    <source>
        <dbReference type="Proteomes" id="UP001596303"/>
    </source>
</evidence>
<dbReference type="PANTHER" id="PTHR43191">
    <property type="entry name" value="RRNA METHYLTRANSFERASE 3"/>
    <property type="match status" value="1"/>
</dbReference>
<dbReference type="GO" id="GO:0032259">
    <property type="term" value="P:methylation"/>
    <property type="evidence" value="ECO:0007669"/>
    <property type="project" value="UniProtKB-KW"/>
</dbReference>
<feature type="domain" description="RNA 2-O ribose methyltransferase substrate binding" evidence="4">
    <location>
        <begin position="43"/>
        <end position="119"/>
    </location>
</feature>
<name>A0ABW1S621_9PROT</name>
<keyword evidence="2 5" id="KW-0489">Methyltransferase</keyword>
<evidence type="ECO:0000259" key="4">
    <source>
        <dbReference type="SMART" id="SM00967"/>
    </source>
</evidence>
<dbReference type="InterPro" id="IPR029064">
    <property type="entry name" value="Ribosomal_eL30-like_sf"/>
</dbReference>
<dbReference type="InterPro" id="IPR029026">
    <property type="entry name" value="tRNA_m1G_MTases_N"/>
</dbReference>
<evidence type="ECO:0000313" key="5">
    <source>
        <dbReference type="EMBL" id="MFC6196638.1"/>
    </source>
</evidence>
<comment type="similarity">
    <text evidence="1">Belongs to the class IV-like SAM-binding methyltransferase superfamily. RNA methyltransferase TrmH family.</text>
</comment>
<dbReference type="InterPro" id="IPR013123">
    <property type="entry name" value="SpoU_subst-bd"/>
</dbReference>
<dbReference type="RefSeq" id="WP_377374315.1">
    <property type="nucleotide sequence ID" value="NZ_JBHSSW010000002.1"/>
</dbReference>
<gene>
    <name evidence="5" type="ORF">ACFQDM_01035</name>
</gene>
<proteinExistence type="inferred from homology"/>
<dbReference type="Pfam" id="PF00588">
    <property type="entry name" value="SpoU_methylase"/>
    <property type="match status" value="1"/>
</dbReference>
<sequence length="282" mass="30657">MTHSSRPPQSQDLVAITSASNPQVKALKSLERKKGRREQNAFLAEGARLISEALAHEWEPVTVIFGPDGQSRPASQELIHQAENKGARPLLVNDRLLGSIARKENPQTLLATFRPKYRPLSELTKQDVASGTFVGLYQIRDPGNLGTILRTSDFAGVQGVILIGDCCDLYSLEAVRASMGSLFAMPIYFASEDEFLSWKQDTGIPMIAASMNGTVAHHEADYGDATLILMGNEQSGLPPHVEAACDTLSRIPMREGADSLNVGIATALMIYAALQKRGYDFT</sequence>
<evidence type="ECO:0000256" key="3">
    <source>
        <dbReference type="ARBA" id="ARBA00022679"/>
    </source>
</evidence>
<dbReference type="InterPro" id="IPR001537">
    <property type="entry name" value="SpoU_MeTrfase"/>
</dbReference>
<organism evidence="5 6">
    <name type="scientific">Ponticaulis profundi</name>
    <dbReference type="NCBI Taxonomy" id="2665222"/>
    <lineage>
        <taxon>Bacteria</taxon>
        <taxon>Pseudomonadati</taxon>
        <taxon>Pseudomonadota</taxon>
        <taxon>Alphaproteobacteria</taxon>
        <taxon>Hyphomonadales</taxon>
        <taxon>Hyphomonadaceae</taxon>
        <taxon>Ponticaulis</taxon>
    </lineage>
</organism>
<dbReference type="SMART" id="SM00967">
    <property type="entry name" value="SpoU_sub_bind"/>
    <property type="match status" value="1"/>
</dbReference>
<dbReference type="SUPFAM" id="SSF55315">
    <property type="entry name" value="L30e-like"/>
    <property type="match status" value="1"/>
</dbReference>
<keyword evidence="3" id="KW-0808">Transferase</keyword>
<protein>
    <submittedName>
        <fullName evidence="5">TrmH family RNA methyltransferase</fullName>
    </submittedName>
</protein>
<dbReference type="InterPro" id="IPR053888">
    <property type="entry name" value="MRM3-like_sub_bind"/>
</dbReference>
<accession>A0ABW1S621</accession>
<dbReference type="CDD" id="cd18095">
    <property type="entry name" value="SpoU-like_rRNA-MTase"/>
    <property type="match status" value="1"/>
</dbReference>
<dbReference type="Gene3D" id="3.30.1330.30">
    <property type="match status" value="1"/>
</dbReference>
<keyword evidence="6" id="KW-1185">Reference proteome</keyword>
<dbReference type="Proteomes" id="UP001596303">
    <property type="component" value="Unassembled WGS sequence"/>
</dbReference>
<comment type="caution">
    <text evidence="5">The sequence shown here is derived from an EMBL/GenBank/DDBJ whole genome shotgun (WGS) entry which is preliminary data.</text>
</comment>
<dbReference type="EMBL" id="JBHSSW010000002">
    <property type="protein sequence ID" value="MFC6196638.1"/>
    <property type="molecule type" value="Genomic_DNA"/>
</dbReference>
<evidence type="ECO:0000256" key="2">
    <source>
        <dbReference type="ARBA" id="ARBA00022603"/>
    </source>
</evidence>
<dbReference type="InterPro" id="IPR051259">
    <property type="entry name" value="rRNA_Methyltransferase"/>
</dbReference>